<accession>A0A506U3L4</accession>
<name>A0A506U3L4_9HYPH</name>
<reference evidence="3 4" key="1">
    <citation type="submission" date="2019-06" db="EMBL/GenBank/DDBJ databases">
        <authorList>
            <person name="Li M."/>
        </authorList>
    </citation>
    <scope>NUCLEOTIDE SEQUENCE [LARGE SCALE GENOMIC DNA]</scope>
    <source>
        <strain evidence="3 4">BGMRC2036</strain>
    </source>
</reference>
<proteinExistence type="predicted"/>
<organism evidence="3 4">
    <name type="scientific">Martelella alba</name>
    <dbReference type="NCBI Taxonomy" id="2590451"/>
    <lineage>
        <taxon>Bacteria</taxon>
        <taxon>Pseudomonadati</taxon>
        <taxon>Pseudomonadota</taxon>
        <taxon>Alphaproteobacteria</taxon>
        <taxon>Hyphomicrobiales</taxon>
        <taxon>Aurantimonadaceae</taxon>
        <taxon>Martelella</taxon>
    </lineage>
</organism>
<keyword evidence="2" id="KW-0812">Transmembrane</keyword>
<keyword evidence="4" id="KW-1185">Reference proteome</keyword>
<comment type="caution">
    <text evidence="3">The sequence shown here is derived from an EMBL/GenBank/DDBJ whole genome shotgun (WGS) entry which is preliminary data.</text>
</comment>
<keyword evidence="2" id="KW-0472">Membrane</keyword>
<evidence type="ECO:0000256" key="2">
    <source>
        <dbReference type="SAM" id="Phobius"/>
    </source>
</evidence>
<dbReference type="AlphaFoldDB" id="A0A506U3L4"/>
<feature type="transmembrane region" description="Helical" evidence="2">
    <location>
        <begin position="48"/>
        <end position="67"/>
    </location>
</feature>
<protein>
    <submittedName>
        <fullName evidence="3">Uncharacterized protein</fullName>
    </submittedName>
</protein>
<dbReference type="EMBL" id="VHLG01000014">
    <property type="protein sequence ID" value="TPW28038.1"/>
    <property type="molecule type" value="Genomic_DNA"/>
</dbReference>
<evidence type="ECO:0000313" key="4">
    <source>
        <dbReference type="Proteomes" id="UP000318801"/>
    </source>
</evidence>
<evidence type="ECO:0000256" key="1">
    <source>
        <dbReference type="SAM" id="MobiDB-lite"/>
    </source>
</evidence>
<gene>
    <name evidence="3" type="ORF">FJU08_18520</name>
</gene>
<feature type="region of interest" description="Disordered" evidence="1">
    <location>
        <begin position="79"/>
        <end position="100"/>
    </location>
</feature>
<keyword evidence="2" id="KW-1133">Transmembrane helix</keyword>
<dbReference type="Proteomes" id="UP000318801">
    <property type="component" value="Unassembled WGS sequence"/>
</dbReference>
<evidence type="ECO:0000313" key="3">
    <source>
        <dbReference type="EMBL" id="TPW28038.1"/>
    </source>
</evidence>
<sequence length="100" mass="11191">MFEKVSTPSDLLERLRPSRPQSVQDVVRDEVNALALTARKHPAASGSALALVGLVAFGVGFLSGRVCEQAHTPKRRIFRRRPSPRERFSEAASRFAKKYR</sequence>
<dbReference type="RefSeq" id="WP_141150535.1">
    <property type="nucleotide sequence ID" value="NZ_VHLG01000014.1"/>
</dbReference>